<dbReference type="Proteomes" id="UP000023152">
    <property type="component" value="Unassembled WGS sequence"/>
</dbReference>
<name>X6P0H3_RETFI</name>
<reference evidence="2 3" key="1">
    <citation type="journal article" date="2013" name="Curr. Biol.">
        <title>The Genome of the Foraminiferan Reticulomyxa filosa.</title>
        <authorList>
            <person name="Glockner G."/>
            <person name="Hulsmann N."/>
            <person name="Schleicher M."/>
            <person name="Noegel A.A."/>
            <person name="Eichinger L."/>
            <person name="Gallinger C."/>
            <person name="Pawlowski J."/>
            <person name="Sierra R."/>
            <person name="Euteneuer U."/>
            <person name="Pillet L."/>
            <person name="Moustafa A."/>
            <person name="Platzer M."/>
            <person name="Groth M."/>
            <person name="Szafranski K."/>
            <person name="Schliwa M."/>
        </authorList>
    </citation>
    <scope>NUCLEOTIDE SEQUENCE [LARGE SCALE GENOMIC DNA]</scope>
</reference>
<dbReference type="Pfam" id="PF07534">
    <property type="entry name" value="TLD"/>
    <property type="match status" value="1"/>
</dbReference>
<sequence length="254" mass="28486">MTFTIFWKGKCVLEVEMKSVYEKKKKSNEIDEKKSNDIENTNASSSSSISIGSASVSVSAITAAVTGWAKVADILCHENKSNTAVIKHDSFRISDQYLFRMRGCFTNRISFTPYSIFDSAILSFQEEVILQSLLPKEANNKIRLLFRASRDGFSVYDFHNKCDNKGATVTVVQSNVHNHVFGGFTNLSWTSSNAGYTKENNSFIFLLRSSKSNQQPQKWGIKPGHEQHAIYDYSGYGPTFGLFSSLSFVIMSNK</sequence>
<dbReference type="SMART" id="SM00584">
    <property type="entry name" value="TLDc"/>
    <property type="match status" value="1"/>
</dbReference>
<evidence type="ECO:0000259" key="1">
    <source>
        <dbReference type="PROSITE" id="PS51886"/>
    </source>
</evidence>
<organism evidence="2 3">
    <name type="scientific">Reticulomyxa filosa</name>
    <dbReference type="NCBI Taxonomy" id="46433"/>
    <lineage>
        <taxon>Eukaryota</taxon>
        <taxon>Sar</taxon>
        <taxon>Rhizaria</taxon>
        <taxon>Retaria</taxon>
        <taxon>Foraminifera</taxon>
        <taxon>Monothalamids</taxon>
        <taxon>Reticulomyxidae</taxon>
        <taxon>Reticulomyxa</taxon>
    </lineage>
</organism>
<evidence type="ECO:0000313" key="2">
    <source>
        <dbReference type="EMBL" id="ETO31027.1"/>
    </source>
</evidence>
<protein>
    <recommendedName>
        <fullName evidence="1">TLDc domain-containing protein</fullName>
    </recommendedName>
</protein>
<dbReference type="OrthoDB" id="25620at2759"/>
<dbReference type="PROSITE" id="PS51886">
    <property type="entry name" value="TLDC"/>
    <property type="match status" value="1"/>
</dbReference>
<dbReference type="InterPro" id="IPR006571">
    <property type="entry name" value="TLDc_dom"/>
</dbReference>
<comment type="caution">
    <text evidence="2">The sequence shown here is derived from an EMBL/GenBank/DDBJ whole genome shotgun (WGS) entry which is preliminary data.</text>
</comment>
<keyword evidence="3" id="KW-1185">Reference proteome</keyword>
<proteinExistence type="predicted"/>
<evidence type="ECO:0000313" key="3">
    <source>
        <dbReference type="Proteomes" id="UP000023152"/>
    </source>
</evidence>
<dbReference type="PANTHER" id="PTHR23354">
    <property type="entry name" value="NUCLEOLAR PROTEIN 7/ESTROGEN RECEPTOR COACTIVATOR-RELATED"/>
    <property type="match status" value="1"/>
</dbReference>
<dbReference type="EMBL" id="ASPP01005175">
    <property type="protein sequence ID" value="ETO31027.1"/>
    <property type="molecule type" value="Genomic_DNA"/>
</dbReference>
<accession>X6P0H3</accession>
<gene>
    <name evidence="2" type="ORF">RFI_06092</name>
</gene>
<dbReference type="AlphaFoldDB" id="X6P0H3"/>
<feature type="domain" description="TLDc" evidence="1">
    <location>
        <begin position="120"/>
        <end position="254"/>
    </location>
</feature>